<reference evidence="1" key="1">
    <citation type="submission" date="2020-03" db="EMBL/GenBank/DDBJ databases">
        <title>The deep terrestrial virosphere.</title>
        <authorList>
            <person name="Holmfeldt K."/>
            <person name="Nilsson E."/>
            <person name="Simone D."/>
            <person name="Lopez-Fernandez M."/>
            <person name="Wu X."/>
            <person name="de Brujin I."/>
            <person name="Lundin D."/>
            <person name="Andersson A."/>
            <person name="Bertilsson S."/>
            <person name="Dopson M."/>
        </authorList>
    </citation>
    <scope>NUCLEOTIDE SEQUENCE</scope>
    <source>
        <strain evidence="1">MM415B06821</strain>
    </source>
</reference>
<gene>
    <name evidence="1" type="ORF">MM415B06821_0004</name>
</gene>
<sequence length="333" mass="37783">MARFKRVTAQMSGVVNDPDGKYDVIWSPRPALARGPNSKLYPPAPVQDVYFYPNNTNPLPSWEPARTLTAHVIKRDAFVRDAWGDYVGGWGGTANNRYAVDLGKVNVGVYIGAYLDLALQNWNDGLWFEDCHRVPAVFWKDYITDLASYARFYDMFARIFSFMKGMGDWVINGAAHYYVPSIWGINKLEGVRGIGFEDTIGRRDYVDGQYVPMTFWFDSMRRSTCIAEAMGIKTDNDDRRERYWRVVAAMCMITETPLLATWMEPGQSNDGALDHPFFDQLDALGETKSGPYYRKGVWRRPCQNGIVYLNLGDAPVKMSRSLTVPALDAVIVN</sequence>
<proteinExistence type="predicted"/>
<evidence type="ECO:0000313" key="1">
    <source>
        <dbReference type="EMBL" id="QJA97020.1"/>
    </source>
</evidence>
<organism evidence="1">
    <name type="scientific">viral metagenome</name>
    <dbReference type="NCBI Taxonomy" id="1070528"/>
    <lineage>
        <taxon>unclassified sequences</taxon>
        <taxon>metagenomes</taxon>
        <taxon>organismal metagenomes</taxon>
    </lineage>
</organism>
<name>A0A6M3LPG6_9ZZZZ</name>
<dbReference type="AlphaFoldDB" id="A0A6M3LPG6"/>
<dbReference type="EMBL" id="MT143455">
    <property type="protein sequence ID" value="QJA97020.1"/>
    <property type="molecule type" value="Genomic_DNA"/>
</dbReference>
<accession>A0A6M3LPG6</accession>
<protein>
    <submittedName>
        <fullName evidence="1">Uncharacterized protein</fullName>
    </submittedName>
</protein>